<evidence type="ECO:0000313" key="7">
    <source>
        <dbReference type="Proteomes" id="UP001293593"/>
    </source>
</evidence>
<reference evidence="6" key="1">
    <citation type="submission" date="2023-10" db="EMBL/GenBank/DDBJ databases">
        <title>Chromosome-level genome of the transformable northern wattle, Acacia crassicarpa.</title>
        <authorList>
            <person name="Massaro I."/>
            <person name="Sinha N.R."/>
            <person name="Poethig S."/>
            <person name="Leichty A.R."/>
        </authorList>
    </citation>
    <scope>NUCLEOTIDE SEQUENCE</scope>
    <source>
        <strain evidence="6">Acra3RX</strain>
        <tissue evidence="6">Leaf</tissue>
    </source>
</reference>
<keyword evidence="7" id="KW-1185">Reference proteome</keyword>
<comment type="similarity">
    <text evidence="5">Belongs to the GRAS family.</text>
</comment>
<evidence type="ECO:0000256" key="2">
    <source>
        <dbReference type="ARBA" id="ARBA00023015"/>
    </source>
</evidence>
<keyword evidence="3" id="KW-0804">Transcription</keyword>
<dbReference type="Pfam" id="PF03514">
    <property type="entry name" value="GRAS"/>
    <property type="match status" value="1"/>
</dbReference>
<feature type="short sequence motif" description="VHIID" evidence="5">
    <location>
        <begin position="258"/>
        <end position="262"/>
    </location>
</feature>
<dbReference type="PANTHER" id="PTHR31636">
    <property type="entry name" value="OSJNBA0084A10.13 PROTEIN-RELATED"/>
    <property type="match status" value="1"/>
</dbReference>
<dbReference type="InterPro" id="IPR005202">
    <property type="entry name" value="TF_GRAS"/>
</dbReference>
<evidence type="ECO:0000256" key="1">
    <source>
        <dbReference type="ARBA" id="ARBA00004123"/>
    </source>
</evidence>
<evidence type="ECO:0000256" key="3">
    <source>
        <dbReference type="ARBA" id="ARBA00023163"/>
    </source>
</evidence>
<dbReference type="PROSITE" id="PS50985">
    <property type="entry name" value="GRAS"/>
    <property type="match status" value="1"/>
</dbReference>
<protein>
    <recommendedName>
        <fullName evidence="8">Nodulation signaling pathway 2-like protein</fullName>
    </recommendedName>
</protein>
<dbReference type="EMBL" id="JAWXYG010000007">
    <property type="protein sequence ID" value="KAK4268545.1"/>
    <property type="molecule type" value="Genomic_DNA"/>
</dbReference>
<proteinExistence type="inferred from homology"/>
<evidence type="ECO:0000256" key="5">
    <source>
        <dbReference type="PROSITE-ProRule" id="PRU01191"/>
    </source>
</evidence>
<comment type="caution">
    <text evidence="5">Lacks conserved residue(s) required for the propagation of feature annotation.</text>
</comment>
<comment type="subcellular location">
    <subcellularLocation>
        <location evidence="1">Nucleus</location>
    </subcellularLocation>
</comment>
<accession>A0AAE1JDQ5</accession>
<evidence type="ECO:0008006" key="8">
    <source>
        <dbReference type="Google" id="ProtNLM"/>
    </source>
</evidence>
<keyword evidence="4" id="KW-0539">Nucleus</keyword>
<feature type="region of interest" description="SAW" evidence="5">
    <location>
        <begin position="453"/>
        <end position="533"/>
    </location>
</feature>
<sequence>MEPLILDDPSSSFYEFINSTFDELESFDFNLDTPFFPALEDASSDIVQFPSTIFFDDHVYCPIDEDKLEFSSLMEDFSMDLDFDQVLSSQSLVSIHGYPQESEGIISFSSQNLCSDTEHGWSPTQSIQSDVSTVLQAQPPSLIIPEQNVEMENQFSLPHLLEAIGEALEQGHNTLSQVILKHISHKVSPLGDPLERLAFNLSQNHDPTEHGTFIKQEARKNFNKAFKASYQGLPHGRIAHFAANSAILGSIPEDSEVIHIIDFDMGVGVQWPPLMEVIAQHHKKLKLTAIRLEEDESSDIDCVSKWKFEEIRRNLHEHAKSCGLKLKVEEQSIEEMMTELKKLNKRGGNGNGKRNFVAFNCMVGLPHMGRVRSRSHVLEFLRVARDFIKSSLSNKGVIAFGDGEACEKLRNSTNFISFFNGHLVHYHALLESMESNFPFQFSEARTAIENLFVAPYISSDDWFQKWEDMRPYQKVQSETELQGRSLREETLMEVGEMLRGIEGSYEVKIEGNNGNEMVLQWKGTQLLRISTWAT</sequence>
<organism evidence="6 7">
    <name type="scientific">Acacia crassicarpa</name>
    <name type="common">northern wattle</name>
    <dbReference type="NCBI Taxonomy" id="499986"/>
    <lineage>
        <taxon>Eukaryota</taxon>
        <taxon>Viridiplantae</taxon>
        <taxon>Streptophyta</taxon>
        <taxon>Embryophyta</taxon>
        <taxon>Tracheophyta</taxon>
        <taxon>Spermatophyta</taxon>
        <taxon>Magnoliopsida</taxon>
        <taxon>eudicotyledons</taxon>
        <taxon>Gunneridae</taxon>
        <taxon>Pentapetalae</taxon>
        <taxon>rosids</taxon>
        <taxon>fabids</taxon>
        <taxon>Fabales</taxon>
        <taxon>Fabaceae</taxon>
        <taxon>Caesalpinioideae</taxon>
        <taxon>mimosoid clade</taxon>
        <taxon>Acacieae</taxon>
        <taxon>Acacia</taxon>
    </lineage>
</organism>
<gene>
    <name evidence="6" type="ORF">QN277_025191</name>
</gene>
<keyword evidence="2" id="KW-0805">Transcription regulation</keyword>
<dbReference type="AlphaFoldDB" id="A0AAE1JDQ5"/>
<comment type="caution">
    <text evidence="6">The sequence shown here is derived from an EMBL/GenBank/DDBJ whole genome shotgun (WGS) entry which is preliminary data.</text>
</comment>
<dbReference type="GO" id="GO:0005634">
    <property type="term" value="C:nucleus"/>
    <property type="evidence" value="ECO:0007669"/>
    <property type="project" value="UniProtKB-SubCell"/>
</dbReference>
<evidence type="ECO:0000313" key="6">
    <source>
        <dbReference type="EMBL" id="KAK4268545.1"/>
    </source>
</evidence>
<name>A0AAE1JDQ5_9FABA</name>
<evidence type="ECO:0000256" key="4">
    <source>
        <dbReference type="ARBA" id="ARBA00023242"/>
    </source>
</evidence>
<dbReference type="Proteomes" id="UP001293593">
    <property type="component" value="Unassembled WGS sequence"/>
</dbReference>